<keyword evidence="2" id="KW-1185">Reference proteome</keyword>
<sequence length="177" mass="21051">MKNTYIQPETFIKLKELDRALINETKNSLYDFIGINLRFNGFKYDEITPDDCIVFASTGTDGDHFAFDTKEGTIDNLEEAPILFIQPTDSETPVKLVAKNIKDLFSIFLKLKEFYVLERFDWYESEEDYINDYNTNYKEDIEERNKELNYISNRLTQELNISEIDNVFTYIKEIRER</sequence>
<dbReference type="AlphaFoldDB" id="A0A841SPT8"/>
<name>A0A841SPT8_9BACL</name>
<proteinExistence type="predicted"/>
<dbReference type="EMBL" id="JACJVQ010000002">
    <property type="protein sequence ID" value="MBB6632616.1"/>
    <property type="molecule type" value="Genomic_DNA"/>
</dbReference>
<evidence type="ECO:0000313" key="1">
    <source>
        <dbReference type="EMBL" id="MBB6632616.1"/>
    </source>
</evidence>
<dbReference type="Proteomes" id="UP000535838">
    <property type="component" value="Unassembled WGS sequence"/>
</dbReference>
<accession>A0A841SPT8</accession>
<gene>
    <name evidence="1" type="ORF">H7B67_00570</name>
</gene>
<dbReference type="RefSeq" id="WP_185117863.1">
    <property type="nucleotide sequence ID" value="NZ_JACJVQ010000002.1"/>
</dbReference>
<protein>
    <recommendedName>
        <fullName evidence="3">SUKH-4 immunity protein</fullName>
    </recommendedName>
</protein>
<organism evidence="1 2">
    <name type="scientific">Cohnella thailandensis</name>
    <dbReference type="NCBI Taxonomy" id="557557"/>
    <lineage>
        <taxon>Bacteria</taxon>
        <taxon>Bacillati</taxon>
        <taxon>Bacillota</taxon>
        <taxon>Bacilli</taxon>
        <taxon>Bacillales</taxon>
        <taxon>Paenibacillaceae</taxon>
        <taxon>Cohnella</taxon>
    </lineage>
</organism>
<reference evidence="1 2" key="1">
    <citation type="submission" date="2020-08" db="EMBL/GenBank/DDBJ databases">
        <title>Cohnella phylogeny.</title>
        <authorList>
            <person name="Dunlap C."/>
        </authorList>
    </citation>
    <scope>NUCLEOTIDE SEQUENCE [LARGE SCALE GENOMIC DNA]</scope>
    <source>
        <strain evidence="1 2">DSM 25241</strain>
    </source>
</reference>
<evidence type="ECO:0000313" key="2">
    <source>
        <dbReference type="Proteomes" id="UP000535838"/>
    </source>
</evidence>
<evidence type="ECO:0008006" key="3">
    <source>
        <dbReference type="Google" id="ProtNLM"/>
    </source>
</evidence>
<comment type="caution">
    <text evidence="1">The sequence shown here is derived from an EMBL/GenBank/DDBJ whole genome shotgun (WGS) entry which is preliminary data.</text>
</comment>